<dbReference type="PANTHER" id="PTHR12049:SF7">
    <property type="entry name" value="PROTEIN ARGININE METHYLTRANSFERASE NDUFAF7, MITOCHONDRIAL"/>
    <property type="match status" value="1"/>
</dbReference>
<evidence type="ECO:0000256" key="1">
    <source>
        <dbReference type="ARBA" id="ARBA00022603"/>
    </source>
</evidence>
<keyword evidence="1 3" id="KW-0489">Methyltransferase</keyword>
<dbReference type="Pfam" id="PF02636">
    <property type="entry name" value="Methyltransf_28"/>
    <property type="match status" value="1"/>
</dbReference>
<keyword evidence="4" id="KW-1185">Reference proteome</keyword>
<dbReference type="OrthoDB" id="9794208at2"/>
<comment type="caution">
    <text evidence="3">The sequence shown here is derived from an EMBL/GenBank/DDBJ whole genome shotgun (WGS) entry which is preliminary data.</text>
</comment>
<gene>
    <name evidence="3" type="ORF">EDC57_0419</name>
</gene>
<dbReference type="RefSeq" id="WP_123399771.1">
    <property type="nucleotide sequence ID" value="NZ_RJVI01000001.1"/>
</dbReference>
<dbReference type="Gene3D" id="3.40.50.12710">
    <property type="match status" value="1"/>
</dbReference>
<dbReference type="InterPro" id="IPR003788">
    <property type="entry name" value="NDUFAF7"/>
</dbReference>
<evidence type="ECO:0000313" key="3">
    <source>
        <dbReference type="EMBL" id="ROR34521.1"/>
    </source>
</evidence>
<dbReference type="AlphaFoldDB" id="A0A3N1Y7M7"/>
<evidence type="ECO:0000256" key="2">
    <source>
        <dbReference type="ARBA" id="ARBA00022679"/>
    </source>
</evidence>
<dbReference type="GO" id="GO:0035243">
    <property type="term" value="F:protein-arginine omega-N symmetric methyltransferase activity"/>
    <property type="evidence" value="ECO:0007669"/>
    <property type="project" value="TreeGrafter"/>
</dbReference>
<organism evidence="3 4">
    <name type="scientific">Inmirania thermothiophila</name>
    <dbReference type="NCBI Taxonomy" id="1750597"/>
    <lineage>
        <taxon>Bacteria</taxon>
        <taxon>Pseudomonadati</taxon>
        <taxon>Pseudomonadota</taxon>
        <taxon>Gammaproteobacteria</taxon>
        <taxon>Chromatiales</taxon>
        <taxon>Ectothiorhodospiraceae</taxon>
        <taxon>Inmirania</taxon>
    </lineage>
</organism>
<dbReference type="SUPFAM" id="SSF53335">
    <property type="entry name" value="S-adenosyl-L-methionine-dependent methyltransferases"/>
    <property type="match status" value="1"/>
</dbReference>
<reference evidence="3 4" key="1">
    <citation type="submission" date="2018-11" db="EMBL/GenBank/DDBJ databases">
        <title>Genomic Encyclopedia of Type Strains, Phase IV (KMG-IV): sequencing the most valuable type-strain genomes for metagenomic binning, comparative biology and taxonomic classification.</title>
        <authorList>
            <person name="Goeker M."/>
        </authorList>
    </citation>
    <scope>NUCLEOTIDE SEQUENCE [LARGE SCALE GENOMIC DNA]</scope>
    <source>
        <strain evidence="3 4">DSM 100275</strain>
    </source>
</reference>
<dbReference type="Proteomes" id="UP000276634">
    <property type="component" value="Unassembled WGS sequence"/>
</dbReference>
<name>A0A3N1Y7M7_9GAMM</name>
<keyword evidence="2 3" id="KW-0808">Transferase</keyword>
<dbReference type="EMBL" id="RJVI01000001">
    <property type="protein sequence ID" value="ROR34521.1"/>
    <property type="molecule type" value="Genomic_DNA"/>
</dbReference>
<sequence length="392" mass="41614">MGASTRLELPPPSPEAAAHSARVRERIAVEIEAAGGAIPFRRYMELALYAPGLGYYMAGTEKLGPGGDFVTAPEVSPLFAACLARQVAEVLERLGGGEVLELGAGSGRLAAGLLAALERLGAAPARYRILEVSGELAARQRAHLAAALPAWRERIVWARGLPEAGFRGVVIANEVLDAMPVERFERTAEGVVELGVRRRGEGFAWTALPPAEDLAAAVAGIEAACGRLPAGYRSERNPQLAGWVAALGEILEAGVVLLVDYGYPRCEYYHPERADGTLRCHYRHRAHDDPFLLPGIQDITAHVDFTAVAEAAVAAGLEVAGYTTQAQFLLATGLAELAAEAADALTRARRAAEVKRLVMPSEMGEAFKVMALARGIEGPLGGFALRDLRGRL</sequence>
<dbReference type="PANTHER" id="PTHR12049">
    <property type="entry name" value="PROTEIN ARGININE METHYLTRANSFERASE NDUFAF7, MITOCHONDRIAL"/>
    <property type="match status" value="1"/>
</dbReference>
<proteinExistence type="predicted"/>
<protein>
    <submittedName>
        <fullName evidence="3">SAM-dependent MidA family methyltransferase</fullName>
    </submittedName>
</protein>
<dbReference type="InterPro" id="IPR038375">
    <property type="entry name" value="NDUFAF7_sf"/>
</dbReference>
<evidence type="ECO:0000313" key="4">
    <source>
        <dbReference type="Proteomes" id="UP000276634"/>
    </source>
</evidence>
<accession>A0A3N1Y7M7</accession>
<dbReference type="GO" id="GO:0032259">
    <property type="term" value="P:methylation"/>
    <property type="evidence" value="ECO:0007669"/>
    <property type="project" value="UniProtKB-KW"/>
</dbReference>
<dbReference type="InterPro" id="IPR029063">
    <property type="entry name" value="SAM-dependent_MTases_sf"/>
</dbReference>